<dbReference type="PROSITE" id="PS50405">
    <property type="entry name" value="GST_CTER"/>
    <property type="match status" value="1"/>
</dbReference>
<dbReference type="Pfam" id="PF02798">
    <property type="entry name" value="GST_N"/>
    <property type="match status" value="1"/>
</dbReference>
<dbReference type="EC" id="2.5.1.18" evidence="3"/>
<sequence>MLKLYWAPGTIASASAIVLEEGNVHWEGIRLNFREGDQMKPAYHAVNPKGRVPALVTPGGVLTETGAILEYLAATAVPGLVPVDPLHAARMREVMYYLASTMHVNHAHKMRGSRWADDERSWADMKAKVPETMAASCAYIEDLVEGPFLFGDHVTLADAWLYTISTWLEADGVDVSRFPKLEAFREAMSARTSVKAVRDLGMMA</sequence>
<organism evidence="3 4">
    <name type="scientific">Boseongicola aestuarii</name>
    <dbReference type="NCBI Taxonomy" id="1470561"/>
    <lineage>
        <taxon>Bacteria</taxon>
        <taxon>Pseudomonadati</taxon>
        <taxon>Pseudomonadota</taxon>
        <taxon>Alphaproteobacteria</taxon>
        <taxon>Rhodobacterales</taxon>
        <taxon>Paracoccaceae</taxon>
        <taxon>Boseongicola</taxon>
    </lineage>
</organism>
<proteinExistence type="predicted"/>
<reference evidence="4" key="1">
    <citation type="submission" date="2017-05" db="EMBL/GenBank/DDBJ databases">
        <authorList>
            <person name="Rodrigo-Torres L."/>
            <person name="Arahal R. D."/>
            <person name="Lucena T."/>
        </authorList>
    </citation>
    <scope>NUCLEOTIDE SEQUENCE [LARGE SCALE GENOMIC DNA]</scope>
    <source>
        <strain evidence="4">CECT 8489</strain>
    </source>
</reference>
<dbReference type="InterPro" id="IPR010987">
    <property type="entry name" value="Glutathione-S-Trfase_C-like"/>
</dbReference>
<feature type="domain" description="GST C-terminal" evidence="2">
    <location>
        <begin position="84"/>
        <end position="204"/>
    </location>
</feature>
<accession>A0A238IZ66</accession>
<protein>
    <submittedName>
        <fullName evidence="3">Glutathione S-transferase GST-6.0</fullName>
        <ecNumber evidence="3">2.5.1.18</ecNumber>
    </submittedName>
</protein>
<evidence type="ECO:0000259" key="2">
    <source>
        <dbReference type="PROSITE" id="PS50405"/>
    </source>
</evidence>
<dbReference type="PANTHER" id="PTHR44051">
    <property type="entry name" value="GLUTATHIONE S-TRANSFERASE-RELATED"/>
    <property type="match status" value="1"/>
</dbReference>
<dbReference type="CDD" id="cd03188">
    <property type="entry name" value="GST_C_Beta"/>
    <property type="match status" value="1"/>
</dbReference>
<dbReference type="SUPFAM" id="SSF47616">
    <property type="entry name" value="GST C-terminal domain-like"/>
    <property type="match status" value="1"/>
</dbReference>
<dbReference type="InterPro" id="IPR004045">
    <property type="entry name" value="Glutathione_S-Trfase_N"/>
</dbReference>
<dbReference type="InterPro" id="IPR036249">
    <property type="entry name" value="Thioredoxin-like_sf"/>
</dbReference>
<dbReference type="SFLD" id="SFLDG01150">
    <property type="entry name" value="Main.1:_Beta-like"/>
    <property type="match status" value="1"/>
</dbReference>
<dbReference type="InterPro" id="IPR040079">
    <property type="entry name" value="Glutathione_S-Trfase"/>
</dbReference>
<feature type="domain" description="GST N-terminal" evidence="1">
    <location>
        <begin position="1"/>
        <end position="80"/>
    </location>
</feature>
<dbReference type="SFLD" id="SFLDG00358">
    <property type="entry name" value="Main_(cytGST)"/>
    <property type="match status" value="1"/>
</dbReference>
<evidence type="ECO:0000313" key="3">
    <source>
        <dbReference type="EMBL" id="SMX23323.1"/>
    </source>
</evidence>
<dbReference type="InterPro" id="IPR004046">
    <property type="entry name" value="GST_C"/>
</dbReference>
<dbReference type="Proteomes" id="UP000201838">
    <property type="component" value="Unassembled WGS sequence"/>
</dbReference>
<dbReference type="PROSITE" id="PS50404">
    <property type="entry name" value="GST_NTER"/>
    <property type="match status" value="1"/>
</dbReference>
<name>A0A238IZ66_9RHOB</name>
<dbReference type="CDD" id="cd03057">
    <property type="entry name" value="GST_N_Beta"/>
    <property type="match status" value="1"/>
</dbReference>
<keyword evidence="3" id="KW-0808">Transferase</keyword>
<evidence type="ECO:0000259" key="1">
    <source>
        <dbReference type="PROSITE" id="PS50404"/>
    </source>
</evidence>
<dbReference type="AlphaFoldDB" id="A0A238IZ66"/>
<dbReference type="SFLD" id="SFLDS00019">
    <property type="entry name" value="Glutathione_Transferase_(cytos"/>
    <property type="match status" value="1"/>
</dbReference>
<keyword evidence="4" id="KW-1185">Reference proteome</keyword>
<dbReference type="EMBL" id="FXXQ01000003">
    <property type="protein sequence ID" value="SMX23323.1"/>
    <property type="molecule type" value="Genomic_DNA"/>
</dbReference>
<gene>
    <name evidence="3" type="primary">gstB_1</name>
    <name evidence="3" type="ORF">BOA8489_01428</name>
</gene>
<dbReference type="InterPro" id="IPR036282">
    <property type="entry name" value="Glutathione-S-Trfase_C_sf"/>
</dbReference>
<dbReference type="Gene3D" id="1.20.1050.10">
    <property type="match status" value="1"/>
</dbReference>
<dbReference type="PANTHER" id="PTHR44051:SF8">
    <property type="entry name" value="GLUTATHIONE S-TRANSFERASE GSTA"/>
    <property type="match status" value="1"/>
</dbReference>
<dbReference type="GO" id="GO:0004364">
    <property type="term" value="F:glutathione transferase activity"/>
    <property type="evidence" value="ECO:0007669"/>
    <property type="project" value="UniProtKB-EC"/>
</dbReference>
<dbReference type="Pfam" id="PF14497">
    <property type="entry name" value="GST_C_3"/>
    <property type="match status" value="1"/>
</dbReference>
<evidence type="ECO:0000313" key="4">
    <source>
        <dbReference type="Proteomes" id="UP000201838"/>
    </source>
</evidence>
<dbReference type="Gene3D" id="3.40.30.10">
    <property type="entry name" value="Glutaredoxin"/>
    <property type="match status" value="1"/>
</dbReference>
<dbReference type="SUPFAM" id="SSF52833">
    <property type="entry name" value="Thioredoxin-like"/>
    <property type="match status" value="1"/>
</dbReference>